<evidence type="ECO:0000313" key="6">
    <source>
        <dbReference type="EMBL" id="NLD25051.1"/>
    </source>
</evidence>
<organism evidence="6 7">
    <name type="scientific">Candidatus Dojkabacteria bacterium</name>
    <dbReference type="NCBI Taxonomy" id="2099670"/>
    <lineage>
        <taxon>Bacteria</taxon>
        <taxon>Candidatus Dojkabacteria</taxon>
    </lineage>
</organism>
<dbReference type="Gene3D" id="3.30.470.20">
    <property type="entry name" value="ATP-grasp fold, B domain"/>
    <property type="match status" value="1"/>
</dbReference>
<dbReference type="InterPro" id="IPR011761">
    <property type="entry name" value="ATP-grasp"/>
</dbReference>
<evidence type="ECO:0000256" key="2">
    <source>
        <dbReference type="ARBA" id="ARBA00022741"/>
    </source>
</evidence>
<sequence length="567" mass="64409">MKKAQVLQGLNLISPYSTVIIEVNEDDSVKKILDLVKNYHPLFIEKYYFTQGYLYIETKIPFLWREANDYLQQLGCSQISFEKCKELLVDQLIKQRVASMSTIPILNTAYDLGYEITPTLLDQAIIQTNKSGYPKTYNRHHTLGCGKGSQIIYSISSSKDSKNAKEIQKDKWSTNLMISRLGLPIPKWQTIENKNQLEEIWSDFAKPVVIKPTGLTGGNGVVVGLNTLDEAKKAFEFAQKSVNEKPREEWQKKIMIQEQVPGEDYRLLVIDGKLEIATKRIPAFIIGDGKNSIKKLINETNKDPKRDTSSPVHTLKPIVIDESLIDHLEQQNLSLDYIPKLNEKIPVRKVASMSKGGITEDFTDEVSDEIKYVVESIASSIHAFTLGVDVLCKDISKPLTKENGAILEVNTMPEAYLNFFPVLGEEREYVVKTFVEKLLKENQTKKIVAIGNTLPDILTLLSEKSLWGSYFSKKDVIGEYKDGYMRINGLEINDGLEKWKALEALKVNASLDGIIVHHRDWDAVKSDGLGFNNIDLLIISKDEAEKDEMKIVKRYKTKRFINKIKIV</sequence>
<dbReference type="GO" id="GO:0005524">
    <property type="term" value="F:ATP binding"/>
    <property type="evidence" value="ECO:0007669"/>
    <property type="project" value="UniProtKB-UniRule"/>
</dbReference>
<feature type="domain" description="ATP-grasp" evidence="5">
    <location>
        <begin position="175"/>
        <end position="436"/>
    </location>
</feature>
<evidence type="ECO:0000313" key="7">
    <source>
        <dbReference type="Proteomes" id="UP000545876"/>
    </source>
</evidence>
<dbReference type="InterPro" id="IPR013815">
    <property type="entry name" value="ATP_grasp_subdomain_1"/>
</dbReference>
<dbReference type="Pfam" id="PF01071">
    <property type="entry name" value="GARS_A"/>
    <property type="match status" value="1"/>
</dbReference>
<keyword evidence="1" id="KW-0436">Ligase</keyword>
<gene>
    <name evidence="6" type="ORF">GX656_00190</name>
</gene>
<proteinExistence type="predicted"/>
<dbReference type="EMBL" id="JAAZBX010000001">
    <property type="protein sequence ID" value="NLD25051.1"/>
    <property type="molecule type" value="Genomic_DNA"/>
</dbReference>
<keyword evidence="3 4" id="KW-0067">ATP-binding</keyword>
<accession>A0A847D049</accession>
<dbReference type="Gene3D" id="3.30.1490.20">
    <property type="entry name" value="ATP-grasp fold, A domain"/>
    <property type="match status" value="1"/>
</dbReference>
<keyword evidence="2 4" id="KW-0547">Nucleotide-binding</keyword>
<name>A0A847D049_9BACT</name>
<dbReference type="GO" id="GO:0018169">
    <property type="term" value="F:ribosomal S6-glutamic acid ligase activity"/>
    <property type="evidence" value="ECO:0007669"/>
    <property type="project" value="TreeGrafter"/>
</dbReference>
<dbReference type="PANTHER" id="PTHR21621:SF0">
    <property type="entry name" value="BETA-CITRYLGLUTAMATE SYNTHASE B-RELATED"/>
    <property type="match status" value="1"/>
</dbReference>
<dbReference type="Proteomes" id="UP000545876">
    <property type="component" value="Unassembled WGS sequence"/>
</dbReference>
<dbReference type="GO" id="GO:0009432">
    <property type="term" value="P:SOS response"/>
    <property type="evidence" value="ECO:0007669"/>
    <property type="project" value="TreeGrafter"/>
</dbReference>
<reference evidence="6 7" key="1">
    <citation type="journal article" date="2020" name="Biotechnol. Biofuels">
        <title>New insights from the biogas microbiome by comprehensive genome-resolved metagenomics of nearly 1600 species originating from multiple anaerobic digesters.</title>
        <authorList>
            <person name="Campanaro S."/>
            <person name="Treu L."/>
            <person name="Rodriguez-R L.M."/>
            <person name="Kovalovszki A."/>
            <person name="Ziels R.M."/>
            <person name="Maus I."/>
            <person name="Zhu X."/>
            <person name="Kougias P.G."/>
            <person name="Basile A."/>
            <person name="Luo G."/>
            <person name="Schluter A."/>
            <person name="Konstantinidis K.T."/>
            <person name="Angelidaki I."/>
        </authorList>
    </citation>
    <scope>NUCLEOTIDE SEQUENCE [LARGE SCALE GENOMIC DNA]</scope>
    <source>
        <strain evidence="6">AS06rmzACSIP_65</strain>
    </source>
</reference>
<dbReference type="PANTHER" id="PTHR21621">
    <property type="entry name" value="RIBOSOMAL PROTEIN S6 MODIFICATION PROTEIN"/>
    <property type="match status" value="1"/>
</dbReference>
<evidence type="ECO:0000256" key="3">
    <source>
        <dbReference type="ARBA" id="ARBA00022840"/>
    </source>
</evidence>
<dbReference type="GO" id="GO:0046872">
    <property type="term" value="F:metal ion binding"/>
    <property type="evidence" value="ECO:0007669"/>
    <property type="project" value="InterPro"/>
</dbReference>
<protein>
    <submittedName>
        <fullName evidence="6">ATP-grasp domain-containing protein</fullName>
    </submittedName>
</protein>
<dbReference type="InterPro" id="IPR020561">
    <property type="entry name" value="PRibGlycinamid_synth_ATP-grasp"/>
</dbReference>
<comment type="caution">
    <text evidence="6">The sequence shown here is derived from an EMBL/GenBank/DDBJ whole genome shotgun (WGS) entry which is preliminary data.</text>
</comment>
<dbReference type="PROSITE" id="PS50975">
    <property type="entry name" value="ATP_GRASP"/>
    <property type="match status" value="1"/>
</dbReference>
<dbReference type="SUPFAM" id="SSF56059">
    <property type="entry name" value="Glutathione synthetase ATP-binding domain-like"/>
    <property type="match status" value="1"/>
</dbReference>
<evidence type="ECO:0000256" key="1">
    <source>
        <dbReference type="ARBA" id="ARBA00022598"/>
    </source>
</evidence>
<evidence type="ECO:0000259" key="5">
    <source>
        <dbReference type="PROSITE" id="PS50975"/>
    </source>
</evidence>
<evidence type="ECO:0000256" key="4">
    <source>
        <dbReference type="PROSITE-ProRule" id="PRU00409"/>
    </source>
</evidence>
<dbReference type="GO" id="GO:0005737">
    <property type="term" value="C:cytoplasm"/>
    <property type="evidence" value="ECO:0007669"/>
    <property type="project" value="TreeGrafter"/>
</dbReference>
<dbReference type="AlphaFoldDB" id="A0A847D049"/>